<dbReference type="EMBL" id="LSRX01000825">
    <property type="protein sequence ID" value="OLP88196.1"/>
    <property type="molecule type" value="Genomic_DNA"/>
</dbReference>
<comment type="caution">
    <text evidence="2">The sequence shown here is derived from an EMBL/GenBank/DDBJ whole genome shotgun (WGS) entry which is preliminary data.</text>
</comment>
<proteinExistence type="predicted"/>
<gene>
    <name evidence="2" type="ORF">AK812_SmicGene30500</name>
</gene>
<protein>
    <recommendedName>
        <fullName evidence="4">ABC transmembrane type-1 domain-containing protein</fullName>
    </recommendedName>
</protein>
<feature type="transmembrane region" description="Helical" evidence="1">
    <location>
        <begin position="64"/>
        <end position="92"/>
    </location>
</feature>
<sequence>MQSDRMWAPEDDPPRSLPARASSLTAIHLPTILPIIIIIIIIIVIIIITITIIIIIIVMINSTIIVIIILVIIIIIIIVVFFFLLVLIFPMLEAGEVIPVRKLMQLLGGWISKFLVHREMLEKGFLEDAEDD</sequence>
<evidence type="ECO:0000313" key="2">
    <source>
        <dbReference type="EMBL" id="OLP88196.1"/>
    </source>
</evidence>
<keyword evidence="1" id="KW-0812">Transmembrane</keyword>
<evidence type="ECO:0008006" key="4">
    <source>
        <dbReference type="Google" id="ProtNLM"/>
    </source>
</evidence>
<reference evidence="2 3" key="1">
    <citation type="submission" date="2016-02" db="EMBL/GenBank/DDBJ databases">
        <title>Genome analysis of coral dinoflagellate symbionts highlights evolutionary adaptations to a symbiotic lifestyle.</title>
        <authorList>
            <person name="Aranda M."/>
            <person name="Li Y."/>
            <person name="Liew Y.J."/>
            <person name="Baumgarten S."/>
            <person name="Simakov O."/>
            <person name="Wilson M."/>
            <person name="Piel J."/>
            <person name="Ashoor H."/>
            <person name="Bougouffa S."/>
            <person name="Bajic V.B."/>
            <person name="Ryu T."/>
            <person name="Ravasi T."/>
            <person name="Bayer T."/>
            <person name="Micklem G."/>
            <person name="Kim H."/>
            <person name="Bhak J."/>
            <person name="Lajeunesse T.C."/>
            <person name="Voolstra C.R."/>
        </authorList>
    </citation>
    <scope>NUCLEOTIDE SEQUENCE [LARGE SCALE GENOMIC DNA]</scope>
    <source>
        <strain evidence="2 3">CCMP2467</strain>
    </source>
</reference>
<keyword evidence="1" id="KW-1133">Transmembrane helix</keyword>
<evidence type="ECO:0000256" key="1">
    <source>
        <dbReference type="SAM" id="Phobius"/>
    </source>
</evidence>
<dbReference type="Proteomes" id="UP000186817">
    <property type="component" value="Unassembled WGS sequence"/>
</dbReference>
<feature type="transmembrane region" description="Helical" evidence="1">
    <location>
        <begin position="32"/>
        <end position="58"/>
    </location>
</feature>
<organism evidence="2 3">
    <name type="scientific">Symbiodinium microadriaticum</name>
    <name type="common">Dinoflagellate</name>
    <name type="synonym">Zooxanthella microadriatica</name>
    <dbReference type="NCBI Taxonomy" id="2951"/>
    <lineage>
        <taxon>Eukaryota</taxon>
        <taxon>Sar</taxon>
        <taxon>Alveolata</taxon>
        <taxon>Dinophyceae</taxon>
        <taxon>Suessiales</taxon>
        <taxon>Symbiodiniaceae</taxon>
        <taxon>Symbiodinium</taxon>
    </lineage>
</organism>
<name>A0A1Q9CZ52_SYMMI</name>
<keyword evidence="1" id="KW-0472">Membrane</keyword>
<keyword evidence="3" id="KW-1185">Reference proteome</keyword>
<dbReference type="AlphaFoldDB" id="A0A1Q9CZ52"/>
<evidence type="ECO:0000313" key="3">
    <source>
        <dbReference type="Proteomes" id="UP000186817"/>
    </source>
</evidence>
<accession>A0A1Q9CZ52</accession>